<organism evidence="2 3">
    <name type="scientific">Allosphingosinicella deserti</name>
    <dbReference type="NCBI Taxonomy" id="2116704"/>
    <lineage>
        <taxon>Bacteria</taxon>
        <taxon>Pseudomonadati</taxon>
        <taxon>Pseudomonadota</taxon>
        <taxon>Alphaproteobacteria</taxon>
        <taxon>Sphingomonadales</taxon>
        <taxon>Sphingomonadaceae</taxon>
        <taxon>Allosphingosinicella</taxon>
    </lineage>
</organism>
<protein>
    <submittedName>
        <fullName evidence="2">Nitrate ABC transporter substrate-binding protein</fullName>
    </submittedName>
</protein>
<feature type="domain" description="SsuA/THI5-like" evidence="1">
    <location>
        <begin position="99"/>
        <end position="264"/>
    </location>
</feature>
<reference evidence="2 3" key="1">
    <citation type="submission" date="2018-03" db="EMBL/GenBank/DDBJ databases">
        <title>The draft genome of Sphingosinicella sp. GL-C-18.</title>
        <authorList>
            <person name="Liu L."/>
            <person name="Li L."/>
            <person name="Liang L."/>
            <person name="Zhang X."/>
            <person name="Wang T."/>
        </authorList>
    </citation>
    <scope>NUCLEOTIDE SEQUENCE [LARGE SCALE GENOMIC DNA]</scope>
    <source>
        <strain evidence="2 3">GL-C-18</strain>
    </source>
</reference>
<dbReference type="Pfam" id="PF09084">
    <property type="entry name" value="NMT1"/>
    <property type="match status" value="1"/>
</dbReference>
<dbReference type="SUPFAM" id="SSF53850">
    <property type="entry name" value="Periplasmic binding protein-like II"/>
    <property type="match status" value="1"/>
</dbReference>
<gene>
    <name evidence="2" type="ORF">C7I55_00505</name>
</gene>
<dbReference type="InterPro" id="IPR015168">
    <property type="entry name" value="SsuA/THI5"/>
</dbReference>
<dbReference type="RefSeq" id="WP_106510952.1">
    <property type="nucleotide sequence ID" value="NZ_PXYI01000001.1"/>
</dbReference>
<dbReference type="AlphaFoldDB" id="A0A2P7QYA8"/>
<dbReference type="EMBL" id="PXYI01000001">
    <property type="protein sequence ID" value="PSJ42935.1"/>
    <property type="molecule type" value="Genomic_DNA"/>
</dbReference>
<accession>A0A2P7QYA8</accession>
<evidence type="ECO:0000259" key="1">
    <source>
        <dbReference type="Pfam" id="PF09084"/>
    </source>
</evidence>
<sequence>MKPRSILIGALVLLVLGGALLFQFGGSEGSATKPDGKPTTLTIASIAYPHQGEQRYQGQTAIIQQQGWLEAELAKRGVKLAWFPVPTAVGGPMINEGFAAERIDFASYGDFPAIIAASGGVDLRLVVPVGRGQNVYLVARKDLPARSVADLKGKRIGLHRGRPWELPFSKLVGQAGLKLSDFQIVNINPPASHAALASGDVDAVVLLSDAHLLEQKGVGRIIWSTKQAPEDWKMRAELFARGNFVDSHPDLARIVAEAYVRAAYWSSLPENRDKVIEIAARAETPRSVVEAEYAEPRVGWRDRFSPLYDEALVGHYREVADYTFRNGLVRSKVDVDKLLDRRFAAEALRDLKLEGHWPQPQQSAAASSARGDRS</sequence>
<evidence type="ECO:0000313" key="2">
    <source>
        <dbReference type="EMBL" id="PSJ42935.1"/>
    </source>
</evidence>
<dbReference type="PANTHER" id="PTHR30024:SF21">
    <property type="entry name" value="ABC TRANSPORTER SUBSTRATE-BINDING PROTEIN"/>
    <property type="match status" value="1"/>
</dbReference>
<proteinExistence type="predicted"/>
<name>A0A2P7QYA8_9SPHN</name>
<dbReference type="OrthoDB" id="6522570at2"/>
<dbReference type="Gene3D" id="3.40.190.10">
    <property type="entry name" value="Periplasmic binding protein-like II"/>
    <property type="match status" value="2"/>
</dbReference>
<dbReference type="PANTHER" id="PTHR30024">
    <property type="entry name" value="ALIPHATIC SULFONATES-BINDING PROTEIN-RELATED"/>
    <property type="match status" value="1"/>
</dbReference>
<comment type="caution">
    <text evidence="2">The sequence shown here is derived from an EMBL/GenBank/DDBJ whole genome shotgun (WGS) entry which is preliminary data.</text>
</comment>
<keyword evidence="3" id="KW-1185">Reference proteome</keyword>
<evidence type="ECO:0000313" key="3">
    <source>
        <dbReference type="Proteomes" id="UP000241167"/>
    </source>
</evidence>
<dbReference type="Proteomes" id="UP000241167">
    <property type="component" value="Unassembled WGS sequence"/>
</dbReference>